<protein>
    <recommendedName>
        <fullName evidence="2">Reverse transcriptase</fullName>
    </recommendedName>
</protein>
<name>A0AAW2Y8H2_9LAMI</name>
<dbReference type="Gene3D" id="3.60.10.10">
    <property type="entry name" value="Endonuclease/exonuclease/phosphatase"/>
    <property type="match status" value="1"/>
</dbReference>
<dbReference type="EMBL" id="JACGWN010000001">
    <property type="protein sequence ID" value="KAL0462050.1"/>
    <property type="molecule type" value="Genomic_DNA"/>
</dbReference>
<dbReference type="PANTHER" id="PTHR33710:SF71">
    <property type="entry name" value="ENDONUCLEASE_EXONUCLEASE_PHOSPHATASE DOMAIN-CONTAINING PROTEIN"/>
    <property type="match status" value="1"/>
</dbReference>
<evidence type="ECO:0008006" key="2">
    <source>
        <dbReference type="Google" id="ProtNLM"/>
    </source>
</evidence>
<accession>A0AAW2Y8H2</accession>
<dbReference type="SUPFAM" id="SSF56219">
    <property type="entry name" value="DNase I-like"/>
    <property type="match status" value="1"/>
</dbReference>
<proteinExistence type="predicted"/>
<dbReference type="PANTHER" id="PTHR33710">
    <property type="entry name" value="BNAC02G09200D PROTEIN"/>
    <property type="match status" value="1"/>
</dbReference>
<reference evidence="1" key="1">
    <citation type="submission" date="2020-06" db="EMBL/GenBank/DDBJ databases">
        <authorList>
            <person name="Li T."/>
            <person name="Hu X."/>
            <person name="Zhang T."/>
            <person name="Song X."/>
            <person name="Zhang H."/>
            <person name="Dai N."/>
            <person name="Sheng W."/>
            <person name="Hou X."/>
            <person name="Wei L."/>
        </authorList>
    </citation>
    <scope>NUCLEOTIDE SEQUENCE</scope>
    <source>
        <strain evidence="1">KEN1</strain>
        <tissue evidence="1">Leaf</tissue>
    </source>
</reference>
<gene>
    <name evidence="1" type="ORF">Slati_0092600</name>
</gene>
<organism evidence="1">
    <name type="scientific">Sesamum latifolium</name>
    <dbReference type="NCBI Taxonomy" id="2727402"/>
    <lineage>
        <taxon>Eukaryota</taxon>
        <taxon>Viridiplantae</taxon>
        <taxon>Streptophyta</taxon>
        <taxon>Embryophyta</taxon>
        <taxon>Tracheophyta</taxon>
        <taxon>Spermatophyta</taxon>
        <taxon>Magnoliopsida</taxon>
        <taxon>eudicotyledons</taxon>
        <taxon>Gunneridae</taxon>
        <taxon>Pentapetalae</taxon>
        <taxon>asterids</taxon>
        <taxon>lamiids</taxon>
        <taxon>Lamiales</taxon>
        <taxon>Pedaliaceae</taxon>
        <taxon>Sesamum</taxon>
    </lineage>
</organism>
<sequence>MKETWNLLRCLSHQSTRTWLCVGDFNEIMHHHEKVGGNQRAQWKIEEFRECCLDCELHDLGCRGYPYTWCNKRAEPNTVRARLNRAVCSGSWADMFNTVLVRHEHSAGSDHGVLWWTYYQMERVMHRDADRGNAQEILMNKTRECRVNLLEGNRTDLETLGSRLRISKNKKKIKRLKDERGQLEVGEHQVMKVIIDYFSEVFRSSAPNANAMNKVIDMVESRVTMAMNESLLQLYTSEEVAYALKQMHRYKSLGPDRRLITNNVLLAYKPNHFLAQKQWGKAGHISLKLDVSKAYDRVEWSFHERVLGRIGFHPKVVSTIMLCVKSVTYSFLLNGSQFGF</sequence>
<evidence type="ECO:0000313" key="1">
    <source>
        <dbReference type="EMBL" id="KAL0462050.1"/>
    </source>
</evidence>
<dbReference type="AlphaFoldDB" id="A0AAW2Y8H2"/>
<dbReference type="InterPro" id="IPR036691">
    <property type="entry name" value="Endo/exonu/phosph_ase_sf"/>
</dbReference>
<reference evidence="1" key="2">
    <citation type="journal article" date="2024" name="Plant">
        <title>Genomic evolution and insights into agronomic trait innovations of Sesamum species.</title>
        <authorList>
            <person name="Miao H."/>
            <person name="Wang L."/>
            <person name="Qu L."/>
            <person name="Liu H."/>
            <person name="Sun Y."/>
            <person name="Le M."/>
            <person name="Wang Q."/>
            <person name="Wei S."/>
            <person name="Zheng Y."/>
            <person name="Lin W."/>
            <person name="Duan Y."/>
            <person name="Cao H."/>
            <person name="Xiong S."/>
            <person name="Wang X."/>
            <person name="Wei L."/>
            <person name="Li C."/>
            <person name="Ma Q."/>
            <person name="Ju M."/>
            <person name="Zhao R."/>
            <person name="Li G."/>
            <person name="Mu C."/>
            <person name="Tian Q."/>
            <person name="Mei H."/>
            <person name="Zhang T."/>
            <person name="Gao T."/>
            <person name="Zhang H."/>
        </authorList>
    </citation>
    <scope>NUCLEOTIDE SEQUENCE</scope>
    <source>
        <strain evidence="1">KEN1</strain>
    </source>
</reference>
<comment type="caution">
    <text evidence="1">The sequence shown here is derived from an EMBL/GenBank/DDBJ whole genome shotgun (WGS) entry which is preliminary data.</text>
</comment>